<proteinExistence type="predicted"/>
<evidence type="ECO:0000313" key="1">
    <source>
        <dbReference type="EMBL" id="ORY78800.1"/>
    </source>
</evidence>
<accession>A0A1Y2F4I2</accession>
<dbReference type="Proteomes" id="UP000193920">
    <property type="component" value="Unassembled WGS sequence"/>
</dbReference>
<reference evidence="1 2" key="1">
    <citation type="submission" date="2016-08" db="EMBL/GenBank/DDBJ databases">
        <title>A Parts List for Fungal Cellulosomes Revealed by Comparative Genomics.</title>
        <authorList>
            <consortium name="DOE Joint Genome Institute"/>
            <person name="Haitjema C.H."/>
            <person name="Gilmore S.P."/>
            <person name="Henske J.K."/>
            <person name="Solomon K.V."/>
            <person name="De Groot R."/>
            <person name="Kuo A."/>
            <person name="Mondo S.J."/>
            <person name="Salamov A.A."/>
            <person name="Labutti K."/>
            <person name="Zhao Z."/>
            <person name="Chiniquy J."/>
            <person name="Barry K."/>
            <person name="Brewer H.M."/>
            <person name="Purvine S.O."/>
            <person name="Wright A.T."/>
            <person name="Boxma B."/>
            <person name="Van Alen T."/>
            <person name="Hackstein J.H."/>
            <person name="Baker S.E."/>
            <person name="Grigoriev I.V."/>
            <person name="O'Malley M.A."/>
        </authorList>
    </citation>
    <scope>NUCLEOTIDE SEQUENCE [LARGE SCALE GENOMIC DNA]</scope>
    <source>
        <strain evidence="1 2">G1</strain>
    </source>
</reference>
<name>A0A1Y2F4I2_9FUNG</name>
<protein>
    <submittedName>
        <fullName evidence="1">Uncharacterized protein</fullName>
    </submittedName>
</protein>
<dbReference type="AlphaFoldDB" id="A0A1Y2F4I2"/>
<evidence type="ECO:0000313" key="2">
    <source>
        <dbReference type="Proteomes" id="UP000193920"/>
    </source>
</evidence>
<organism evidence="1 2">
    <name type="scientific">Neocallimastix californiae</name>
    <dbReference type="NCBI Taxonomy" id="1754190"/>
    <lineage>
        <taxon>Eukaryota</taxon>
        <taxon>Fungi</taxon>
        <taxon>Fungi incertae sedis</taxon>
        <taxon>Chytridiomycota</taxon>
        <taxon>Chytridiomycota incertae sedis</taxon>
        <taxon>Neocallimastigomycetes</taxon>
        <taxon>Neocallimastigales</taxon>
        <taxon>Neocallimastigaceae</taxon>
        <taxon>Neocallimastix</taxon>
    </lineage>
</organism>
<keyword evidence="2" id="KW-1185">Reference proteome</keyword>
<dbReference type="OrthoDB" id="2124859at2759"/>
<comment type="caution">
    <text evidence="1">The sequence shown here is derived from an EMBL/GenBank/DDBJ whole genome shotgun (WGS) entry which is preliminary data.</text>
</comment>
<dbReference type="EMBL" id="MCOG01000016">
    <property type="protein sequence ID" value="ORY78800.1"/>
    <property type="molecule type" value="Genomic_DNA"/>
</dbReference>
<sequence length="382" mass="44935">MSLQGLLRNINFKIEDSELNKFKAIDHNIRHAYYTQAVYLLYQLKQFWRMNQLKLLNSELFDKEYLNLFTNVKHIDDSTDEIDKKENNDENIYSSDKMFQLLTEKINGIDIDSHPFNTKAIKDKLFENLNMNDTTNGFKVVWMVMDTKMSHSSLISKKIFDTCMDLEIFNTEEVYLYSTNKEIVEKLNYPSNMKFTDDKMKLPKNVDVVVVSTSAPVINRCSFYVQKIFGSNNENVVNRLPMILPIIPSIPSLKLRFAFGWHRTLTPWVDKDHIRNNLLPGDNSYISWKVERIPDEYIDIYLPSHCSGQMLVTGESKYEKASFQYRDFLDETYESFLNYCIGKLGISRPEAQQYVEIGLFNQIFKLNVEKRFPTLASKYYII</sequence>
<gene>
    <name evidence="1" type="ORF">LY90DRAFT_664961</name>
</gene>